<dbReference type="GO" id="GO:0043856">
    <property type="term" value="F:anti-sigma factor antagonist activity"/>
    <property type="evidence" value="ECO:0007669"/>
    <property type="project" value="TreeGrafter"/>
</dbReference>
<dbReference type="CDD" id="cd07043">
    <property type="entry name" value="STAS_anti-anti-sigma_factors"/>
    <property type="match status" value="1"/>
</dbReference>
<dbReference type="Gene3D" id="3.30.750.24">
    <property type="entry name" value="STAS domain"/>
    <property type="match status" value="1"/>
</dbReference>
<dbReference type="PANTHER" id="PTHR33495">
    <property type="entry name" value="ANTI-SIGMA FACTOR ANTAGONIST TM_1081-RELATED-RELATED"/>
    <property type="match status" value="1"/>
</dbReference>
<dbReference type="SUPFAM" id="SSF52091">
    <property type="entry name" value="SpoIIaa-like"/>
    <property type="match status" value="1"/>
</dbReference>
<dbReference type="PANTHER" id="PTHR33495:SF15">
    <property type="entry name" value="STAS DOMAIN-CONTAINING PROTEIN"/>
    <property type="match status" value="1"/>
</dbReference>
<name>A0A1I2K8I6_9GAMM</name>
<dbReference type="Pfam" id="PF13466">
    <property type="entry name" value="STAS_2"/>
    <property type="match status" value="1"/>
</dbReference>
<feature type="domain" description="STAS" evidence="1">
    <location>
        <begin position="1"/>
        <end position="100"/>
    </location>
</feature>
<evidence type="ECO:0000313" key="3">
    <source>
        <dbReference type="Proteomes" id="UP000199477"/>
    </source>
</evidence>
<dbReference type="STRING" id="500610.SAMN02799615_04392"/>
<dbReference type="InterPro" id="IPR036513">
    <property type="entry name" value="STAS_dom_sf"/>
</dbReference>
<evidence type="ECO:0000259" key="1">
    <source>
        <dbReference type="PROSITE" id="PS50801"/>
    </source>
</evidence>
<evidence type="ECO:0000313" key="2">
    <source>
        <dbReference type="EMBL" id="SFF61411.1"/>
    </source>
</evidence>
<dbReference type="Proteomes" id="UP000199477">
    <property type="component" value="Unassembled WGS sequence"/>
</dbReference>
<reference evidence="3" key="1">
    <citation type="submission" date="2016-10" db="EMBL/GenBank/DDBJ databases">
        <authorList>
            <person name="Varghese N."/>
            <person name="Submissions S."/>
        </authorList>
    </citation>
    <scope>NUCLEOTIDE SEQUENCE [LARGE SCALE GENOMIC DNA]</scope>
    <source>
        <strain evidence="3">UNC178MFTsu3.1</strain>
    </source>
</reference>
<dbReference type="EMBL" id="FONH01000040">
    <property type="protein sequence ID" value="SFF61411.1"/>
    <property type="molecule type" value="Genomic_DNA"/>
</dbReference>
<dbReference type="AlphaFoldDB" id="A0A1I2K8I6"/>
<dbReference type="InterPro" id="IPR002645">
    <property type="entry name" value="STAS_dom"/>
</dbReference>
<organism evidence="2 3">
    <name type="scientific">Dyella marensis</name>
    <dbReference type="NCBI Taxonomy" id="500610"/>
    <lineage>
        <taxon>Bacteria</taxon>
        <taxon>Pseudomonadati</taxon>
        <taxon>Pseudomonadota</taxon>
        <taxon>Gammaproteobacteria</taxon>
        <taxon>Lysobacterales</taxon>
        <taxon>Rhodanobacteraceae</taxon>
        <taxon>Dyella</taxon>
    </lineage>
</organism>
<accession>A0A1I2K8I6</accession>
<keyword evidence="3" id="KW-1185">Reference proteome</keyword>
<sequence>MSLTIHHDTEQDCLTLQLGERFDFTVHRDFHDACLGGRPARSYVIDLGEVNSMDSSALGMLLLLREHAGGERSEIRIVNAGSELRGTLRVAGFDKLFVLH</sequence>
<protein>
    <submittedName>
        <fullName evidence="2">Anti-anti-sigma factor</fullName>
    </submittedName>
</protein>
<proteinExistence type="predicted"/>
<dbReference type="RefSeq" id="WP_026636714.1">
    <property type="nucleotide sequence ID" value="NZ_FONH01000040.1"/>
</dbReference>
<gene>
    <name evidence="2" type="ORF">SAMN02799615_04392</name>
</gene>
<dbReference type="PROSITE" id="PS50801">
    <property type="entry name" value="STAS"/>
    <property type="match status" value="1"/>
</dbReference>
<dbReference type="InterPro" id="IPR058548">
    <property type="entry name" value="MlaB-like_STAS"/>
</dbReference>